<sequence>MSGVINEIDSIDSQCRQGQCGKCLIEIETGALGAVSNKEKIFLELMDLNPEKYRLLCQCSLNSKSVVNSFEG</sequence>
<comment type="caution">
    <text evidence="2">The sequence shown here is derived from an EMBL/GenBank/DDBJ whole genome shotgun (WGS) entry which is preliminary data.</text>
</comment>
<dbReference type="AlphaFoldDB" id="A0A8K0V447"/>
<feature type="domain" description="2Fe-2S ferredoxin-type" evidence="1">
    <location>
        <begin position="11"/>
        <end position="60"/>
    </location>
</feature>
<gene>
    <name evidence="2" type="ORF">JJB97_08200</name>
</gene>
<organism evidence="2 3">
    <name type="scientific">Tenebrionibacter intestinalis</name>
    <dbReference type="NCBI Taxonomy" id="2799638"/>
    <lineage>
        <taxon>Bacteria</taxon>
        <taxon>Pseudomonadati</taxon>
        <taxon>Pseudomonadota</taxon>
        <taxon>Gammaproteobacteria</taxon>
        <taxon>Enterobacterales</taxon>
        <taxon>Enterobacteriaceae</taxon>
        <taxon>Tenebrionibacter/Tenebrionicola group</taxon>
        <taxon>Tenebrionibacter</taxon>
    </lineage>
</organism>
<reference evidence="2" key="1">
    <citation type="submission" date="2021-01" db="EMBL/GenBank/DDBJ databases">
        <title>Intestinitalea alba gen. nov., sp. nov., a novel genus of the family Enterobacteriaceae, isolated from the gut of the plastic-eating mealworm Tenebrio molitor L.</title>
        <authorList>
            <person name="Yang Y."/>
        </authorList>
    </citation>
    <scope>NUCLEOTIDE SEQUENCE</scope>
    <source>
        <strain evidence="2">BIT-L3</strain>
    </source>
</reference>
<protein>
    <submittedName>
        <fullName evidence="2">2Fe-2S iron-sulfur cluster binding domain-containing protein</fullName>
    </submittedName>
</protein>
<dbReference type="InterPro" id="IPR036010">
    <property type="entry name" value="2Fe-2S_ferredoxin-like_sf"/>
</dbReference>
<evidence type="ECO:0000259" key="1">
    <source>
        <dbReference type="Pfam" id="PF00111"/>
    </source>
</evidence>
<evidence type="ECO:0000313" key="3">
    <source>
        <dbReference type="Proteomes" id="UP000659047"/>
    </source>
</evidence>
<dbReference type="Gene3D" id="3.10.20.30">
    <property type="match status" value="1"/>
</dbReference>
<name>A0A8K0V447_9ENTR</name>
<dbReference type="Proteomes" id="UP000659047">
    <property type="component" value="Unassembled WGS sequence"/>
</dbReference>
<dbReference type="InterPro" id="IPR001041">
    <property type="entry name" value="2Fe-2S_ferredoxin-type"/>
</dbReference>
<evidence type="ECO:0000313" key="2">
    <source>
        <dbReference type="EMBL" id="MBK4715311.1"/>
    </source>
</evidence>
<dbReference type="Pfam" id="PF00111">
    <property type="entry name" value="Fer2"/>
    <property type="match status" value="1"/>
</dbReference>
<accession>A0A8K0V447</accession>
<keyword evidence="3" id="KW-1185">Reference proteome</keyword>
<dbReference type="GO" id="GO:0051536">
    <property type="term" value="F:iron-sulfur cluster binding"/>
    <property type="evidence" value="ECO:0007669"/>
    <property type="project" value="InterPro"/>
</dbReference>
<dbReference type="InterPro" id="IPR012675">
    <property type="entry name" value="Beta-grasp_dom_sf"/>
</dbReference>
<dbReference type="EMBL" id="JAEPBH010000017">
    <property type="protein sequence ID" value="MBK4715311.1"/>
    <property type="molecule type" value="Genomic_DNA"/>
</dbReference>
<dbReference type="CDD" id="cd00207">
    <property type="entry name" value="fer2"/>
    <property type="match status" value="1"/>
</dbReference>
<proteinExistence type="predicted"/>
<dbReference type="SUPFAM" id="SSF54292">
    <property type="entry name" value="2Fe-2S ferredoxin-like"/>
    <property type="match status" value="1"/>
</dbReference>